<accession>A0A4D6LGF7</accession>
<evidence type="ECO:0000313" key="2">
    <source>
        <dbReference type="Proteomes" id="UP000501690"/>
    </source>
</evidence>
<reference evidence="1 2" key="1">
    <citation type="submission" date="2019-04" db="EMBL/GenBank/DDBJ databases">
        <title>An improved genome assembly and genetic linkage map for asparagus bean, Vigna unguiculata ssp. sesquipedialis.</title>
        <authorList>
            <person name="Xia Q."/>
            <person name="Zhang R."/>
            <person name="Dong Y."/>
        </authorList>
    </citation>
    <scope>NUCLEOTIDE SEQUENCE [LARGE SCALE GENOMIC DNA]</scope>
    <source>
        <tissue evidence="1">Leaf</tissue>
    </source>
</reference>
<dbReference type="EMBL" id="CP039347">
    <property type="protein sequence ID" value="QCD87405.1"/>
    <property type="molecule type" value="Genomic_DNA"/>
</dbReference>
<proteinExistence type="predicted"/>
<organism evidence="1 2">
    <name type="scientific">Vigna unguiculata</name>
    <name type="common">Cowpea</name>
    <dbReference type="NCBI Taxonomy" id="3917"/>
    <lineage>
        <taxon>Eukaryota</taxon>
        <taxon>Viridiplantae</taxon>
        <taxon>Streptophyta</taxon>
        <taxon>Embryophyta</taxon>
        <taxon>Tracheophyta</taxon>
        <taxon>Spermatophyta</taxon>
        <taxon>Magnoliopsida</taxon>
        <taxon>eudicotyledons</taxon>
        <taxon>Gunneridae</taxon>
        <taxon>Pentapetalae</taxon>
        <taxon>rosids</taxon>
        <taxon>fabids</taxon>
        <taxon>Fabales</taxon>
        <taxon>Fabaceae</taxon>
        <taxon>Papilionoideae</taxon>
        <taxon>50 kb inversion clade</taxon>
        <taxon>NPAAA clade</taxon>
        <taxon>indigoferoid/millettioid clade</taxon>
        <taxon>Phaseoleae</taxon>
        <taxon>Vigna</taxon>
    </lineage>
</organism>
<evidence type="ECO:0000313" key="1">
    <source>
        <dbReference type="EMBL" id="QCD87405.1"/>
    </source>
</evidence>
<protein>
    <submittedName>
        <fullName evidence="1">Uncharacterized protein</fullName>
    </submittedName>
</protein>
<dbReference type="Proteomes" id="UP000501690">
    <property type="component" value="Linkage Group LG3"/>
</dbReference>
<dbReference type="AlphaFoldDB" id="A0A4D6LGF7"/>
<name>A0A4D6LGF7_VIGUN</name>
<gene>
    <name evidence="1" type="ORF">DEO72_LG3g1939</name>
</gene>
<keyword evidence="2" id="KW-1185">Reference proteome</keyword>
<sequence>MCHSFKLGYLGLFQRRESYQKIWKLDMCHSFKLGYLGLFQRSHSFSMETNAEDGVITITPCKTKQDCIRHIRTVGCSASVVYCSQGYCRCNHMSGNSFPREPLGEAGVNDSK</sequence>